<evidence type="ECO:0000313" key="3">
    <source>
        <dbReference type="EMBL" id="KAK7049846.1"/>
    </source>
</evidence>
<keyword evidence="4" id="KW-1185">Reference proteome</keyword>
<protein>
    <recommendedName>
        <fullName evidence="5">G protein-coupled receptor</fullName>
    </recommendedName>
</protein>
<accession>A0AAW0DF39</accession>
<keyword evidence="2" id="KW-0812">Transmembrane</keyword>
<dbReference type="Proteomes" id="UP001383192">
    <property type="component" value="Unassembled WGS sequence"/>
</dbReference>
<sequence>MNAAAYAELMFHESAPTNSIEAGKNSEERLVKRIGATGAAAVISYIIANIIGDAIMIWRCYCIWGSRIKVIIIPTILCLGSNALAIVDTVKANPLHPVLGGDKSLYTLSPPQILISFLFVTMFANALLTLMIAGRIFYITRKAIRLLGNHVRRTYRTIIAIVLESGMLYPFALILYGAVLLSMLVKGGDRDESNRNRLAADLIAQVMAYSIIQFVGIAPTLIVVRTGLGISVENVESTVATIRAELSDLGEITPEVHHTSRICFRNSVNITEPPDIEQELELEVPPPGKSIKSQRRTTSNCSLSEPAIT</sequence>
<reference evidence="3 4" key="1">
    <citation type="submission" date="2024-01" db="EMBL/GenBank/DDBJ databases">
        <title>A draft genome for a cacao thread blight-causing isolate of Paramarasmius palmivorus.</title>
        <authorList>
            <person name="Baruah I.K."/>
            <person name="Bukari Y."/>
            <person name="Amoako-Attah I."/>
            <person name="Meinhardt L.W."/>
            <person name="Bailey B.A."/>
            <person name="Cohen S.P."/>
        </authorList>
    </citation>
    <scope>NUCLEOTIDE SEQUENCE [LARGE SCALE GENOMIC DNA]</scope>
    <source>
        <strain evidence="3 4">GH-12</strain>
    </source>
</reference>
<evidence type="ECO:0000256" key="1">
    <source>
        <dbReference type="SAM" id="MobiDB-lite"/>
    </source>
</evidence>
<dbReference type="EMBL" id="JAYKXP010000015">
    <property type="protein sequence ID" value="KAK7049846.1"/>
    <property type="molecule type" value="Genomic_DNA"/>
</dbReference>
<feature type="transmembrane region" description="Helical" evidence="2">
    <location>
        <begin position="70"/>
        <end position="87"/>
    </location>
</feature>
<feature type="transmembrane region" description="Helical" evidence="2">
    <location>
        <begin position="158"/>
        <end position="182"/>
    </location>
</feature>
<feature type="transmembrane region" description="Helical" evidence="2">
    <location>
        <begin position="202"/>
        <end position="224"/>
    </location>
</feature>
<feature type="region of interest" description="Disordered" evidence="1">
    <location>
        <begin position="285"/>
        <end position="309"/>
    </location>
</feature>
<evidence type="ECO:0008006" key="5">
    <source>
        <dbReference type="Google" id="ProtNLM"/>
    </source>
</evidence>
<organism evidence="3 4">
    <name type="scientific">Paramarasmius palmivorus</name>
    <dbReference type="NCBI Taxonomy" id="297713"/>
    <lineage>
        <taxon>Eukaryota</taxon>
        <taxon>Fungi</taxon>
        <taxon>Dikarya</taxon>
        <taxon>Basidiomycota</taxon>
        <taxon>Agaricomycotina</taxon>
        <taxon>Agaricomycetes</taxon>
        <taxon>Agaricomycetidae</taxon>
        <taxon>Agaricales</taxon>
        <taxon>Marasmiineae</taxon>
        <taxon>Marasmiaceae</taxon>
        <taxon>Paramarasmius</taxon>
    </lineage>
</organism>
<dbReference type="AlphaFoldDB" id="A0AAW0DF39"/>
<feature type="transmembrane region" description="Helical" evidence="2">
    <location>
        <begin position="113"/>
        <end position="138"/>
    </location>
</feature>
<feature type="transmembrane region" description="Helical" evidence="2">
    <location>
        <begin position="34"/>
        <end position="58"/>
    </location>
</feature>
<name>A0AAW0DF39_9AGAR</name>
<keyword evidence="2" id="KW-0472">Membrane</keyword>
<comment type="caution">
    <text evidence="3">The sequence shown here is derived from an EMBL/GenBank/DDBJ whole genome shotgun (WGS) entry which is preliminary data.</text>
</comment>
<evidence type="ECO:0000256" key="2">
    <source>
        <dbReference type="SAM" id="Phobius"/>
    </source>
</evidence>
<evidence type="ECO:0000313" key="4">
    <source>
        <dbReference type="Proteomes" id="UP001383192"/>
    </source>
</evidence>
<keyword evidence="2" id="KW-1133">Transmembrane helix</keyword>
<gene>
    <name evidence="3" type="ORF">VNI00_005276</name>
</gene>
<proteinExistence type="predicted"/>